<dbReference type="Proteomes" id="UP000562464">
    <property type="component" value="Unassembled WGS sequence"/>
</dbReference>
<dbReference type="Pfam" id="PF02518">
    <property type="entry name" value="HATPase_c"/>
    <property type="match status" value="1"/>
</dbReference>
<evidence type="ECO:0000256" key="2">
    <source>
        <dbReference type="ARBA" id="ARBA00004370"/>
    </source>
</evidence>
<proteinExistence type="predicted"/>
<dbReference type="GO" id="GO:0016036">
    <property type="term" value="P:cellular response to phosphate starvation"/>
    <property type="evidence" value="ECO:0007669"/>
    <property type="project" value="TreeGrafter"/>
</dbReference>
<dbReference type="SMART" id="SM00387">
    <property type="entry name" value="HATPase_c"/>
    <property type="match status" value="1"/>
</dbReference>
<comment type="subcellular location">
    <subcellularLocation>
        <location evidence="2">Membrane</location>
    </subcellularLocation>
</comment>
<keyword evidence="8" id="KW-1133">Transmembrane helix</keyword>
<dbReference type="InterPro" id="IPR036890">
    <property type="entry name" value="HATPase_C_sf"/>
</dbReference>
<feature type="transmembrane region" description="Helical" evidence="8">
    <location>
        <begin position="120"/>
        <end position="142"/>
    </location>
</feature>
<keyword evidence="5 10" id="KW-0808">Transferase</keyword>
<evidence type="ECO:0000256" key="5">
    <source>
        <dbReference type="ARBA" id="ARBA00022679"/>
    </source>
</evidence>
<dbReference type="InterPro" id="IPR050351">
    <property type="entry name" value="BphY/WalK/GraS-like"/>
</dbReference>
<evidence type="ECO:0000256" key="4">
    <source>
        <dbReference type="ARBA" id="ARBA00022553"/>
    </source>
</evidence>
<protein>
    <recommendedName>
        <fullName evidence="3">histidine kinase</fullName>
        <ecNumber evidence="3">2.7.13.3</ecNumber>
    </recommendedName>
</protein>
<gene>
    <name evidence="10" type="ORF">HNQ37_001618</name>
</gene>
<comment type="caution">
    <text evidence="10">The sequence shown here is derived from an EMBL/GenBank/DDBJ whole genome shotgun (WGS) entry which is preliminary data.</text>
</comment>
<feature type="transmembrane region" description="Helical" evidence="8">
    <location>
        <begin position="12"/>
        <end position="30"/>
    </location>
</feature>
<dbReference type="GO" id="GO:0004721">
    <property type="term" value="F:phosphoprotein phosphatase activity"/>
    <property type="evidence" value="ECO:0007669"/>
    <property type="project" value="TreeGrafter"/>
</dbReference>
<dbReference type="InterPro" id="IPR004358">
    <property type="entry name" value="Sig_transdc_His_kin-like_C"/>
</dbReference>
<dbReference type="GO" id="GO:0005886">
    <property type="term" value="C:plasma membrane"/>
    <property type="evidence" value="ECO:0007669"/>
    <property type="project" value="TreeGrafter"/>
</dbReference>
<organism evidence="10 11">
    <name type="scientific">Lactovum miscens</name>
    <dbReference type="NCBI Taxonomy" id="190387"/>
    <lineage>
        <taxon>Bacteria</taxon>
        <taxon>Bacillati</taxon>
        <taxon>Bacillota</taxon>
        <taxon>Bacilli</taxon>
        <taxon>Lactobacillales</taxon>
        <taxon>Streptococcaceae</taxon>
        <taxon>Lactovum</taxon>
    </lineage>
</organism>
<comment type="catalytic activity">
    <reaction evidence="1">
        <text>ATP + protein L-histidine = ADP + protein N-phospho-L-histidine.</text>
        <dbReference type="EC" id="2.7.13.3"/>
    </reaction>
</comment>
<evidence type="ECO:0000259" key="9">
    <source>
        <dbReference type="PROSITE" id="PS50109"/>
    </source>
</evidence>
<evidence type="ECO:0000313" key="11">
    <source>
        <dbReference type="Proteomes" id="UP000562464"/>
    </source>
</evidence>
<dbReference type="InterPro" id="IPR003594">
    <property type="entry name" value="HATPase_dom"/>
</dbReference>
<keyword evidence="4" id="KW-0597">Phosphoprotein</keyword>
<evidence type="ECO:0000256" key="7">
    <source>
        <dbReference type="ARBA" id="ARBA00023012"/>
    </source>
</evidence>
<dbReference type="PANTHER" id="PTHR45453">
    <property type="entry name" value="PHOSPHATE REGULON SENSOR PROTEIN PHOR"/>
    <property type="match status" value="1"/>
</dbReference>
<dbReference type="PRINTS" id="PR00344">
    <property type="entry name" value="BCTRLSENSOR"/>
</dbReference>
<evidence type="ECO:0000256" key="1">
    <source>
        <dbReference type="ARBA" id="ARBA00000085"/>
    </source>
</evidence>
<dbReference type="RefSeq" id="WP_183541036.1">
    <property type="nucleotide sequence ID" value="NZ_DASWOY010000009.1"/>
</dbReference>
<dbReference type="SUPFAM" id="SSF55874">
    <property type="entry name" value="ATPase domain of HSP90 chaperone/DNA topoisomerase II/histidine kinase"/>
    <property type="match status" value="1"/>
</dbReference>
<accession>A0A841C888</accession>
<dbReference type="Gene3D" id="3.30.565.10">
    <property type="entry name" value="Histidine kinase-like ATPase, C-terminal domain"/>
    <property type="match status" value="1"/>
</dbReference>
<name>A0A841C888_9LACT</name>
<dbReference type="GO" id="GO:0000155">
    <property type="term" value="F:phosphorelay sensor kinase activity"/>
    <property type="evidence" value="ECO:0007669"/>
    <property type="project" value="TreeGrafter"/>
</dbReference>
<evidence type="ECO:0000256" key="3">
    <source>
        <dbReference type="ARBA" id="ARBA00012438"/>
    </source>
</evidence>
<keyword evidence="11" id="KW-1185">Reference proteome</keyword>
<feature type="domain" description="Histidine kinase" evidence="9">
    <location>
        <begin position="316"/>
        <end position="515"/>
    </location>
</feature>
<reference evidence="10 11" key="1">
    <citation type="submission" date="2020-08" db="EMBL/GenBank/DDBJ databases">
        <title>Genomic Encyclopedia of Type Strains, Phase IV (KMG-IV): sequencing the most valuable type-strain genomes for metagenomic binning, comparative biology and taxonomic classification.</title>
        <authorList>
            <person name="Goeker M."/>
        </authorList>
    </citation>
    <scope>NUCLEOTIDE SEQUENCE [LARGE SCALE GENOMIC DNA]</scope>
    <source>
        <strain evidence="10 11">DSM 14925</strain>
    </source>
</reference>
<keyword evidence="7" id="KW-0902">Two-component regulatory system</keyword>
<dbReference type="EC" id="2.7.13.3" evidence="3"/>
<dbReference type="PROSITE" id="PS50109">
    <property type="entry name" value="HIS_KIN"/>
    <property type="match status" value="1"/>
</dbReference>
<evidence type="ECO:0000256" key="8">
    <source>
        <dbReference type="SAM" id="Phobius"/>
    </source>
</evidence>
<keyword evidence="6 10" id="KW-0418">Kinase</keyword>
<sequence>MKKPSKTTVKSILLLTLFYIVISAGLLVLIDQNVTQLDTNRVLSRAQRLGGSLKKNPMLTFNSDIERFSTNVSNQDVKKILDGAIYSREMTRQEIKVTIPILKEGKITSYLSVTDTRSPIIFINTSIIIFCVSLWFFSVYGLSRRAYKRTQFTSNIVAKIKNIERSPLTQSYLITKDDDPITIALNGLGEDIQRKILSNREAKENLYEFIEFFQFPIFVYDGMGAFHRSNAAFQNEFPNANSVDAFSSYSEFLNFLVEKIVHPDIQNKTFYFERINSYYQVQFNPLEMLNNRYLVAMYDVSNYYQMVQSRTDFITNMSLAIKSPIDQINISADKIIDIKLKDKILKETKWLGELINDSVSLTSPSVKNRKVEIHVNQIIEELLDEYKVEIAKKKLYLSVNLSSLVFKTDEQRLRLILNKLIGNAVYYSIESGKIEIDLVKGPKNLQFTIRDSGPGLTELQQARVFENFYQADANFSNLVNSGLGLAIVKKNVEDLKGHVKVSSQIGVGSTFILRF</sequence>
<evidence type="ECO:0000313" key="10">
    <source>
        <dbReference type="EMBL" id="MBB5888705.1"/>
    </source>
</evidence>
<evidence type="ECO:0000256" key="6">
    <source>
        <dbReference type="ARBA" id="ARBA00022777"/>
    </source>
</evidence>
<dbReference type="PANTHER" id="PTHR45453:SF1">
    <property type="entry name" value="PHOSPHATE REGULON SENSOR PROTEIN PHOR"/>
    <property type="match status" value="1"/>
</dbReference>
<dbReference type="EMBL" id="JACHHV010000042">
    <property type="protein sequence ID" value="MBB5888705.1"/>
    <property type="molecule type" value="Genomic_DNA"/>
</dbReference>
<keyword evidence="8" id="KW-0812">Transmembrane</keyword>
<dbReference type="InterPro" id="IPR005467">
    <property type="entry name" value="His_kinase_dom"/>
</dbReference>
<dbReference type="AlphaFoldDB" id="A0A841C888"/>
<keyword evidence="8" id="KW-0472">Membrane</keyword>